<keyword evidence="4 6" id="KW-1133">Transmembrane helix</keyword>
<evidence type="ECO:0000256" key="6">
    <source>
        <dbReference type="SAM" id="Phobius"/>
    </source>
</evidence>
<keyword evidence="5 6" id="KW-0472">Membrane</keyword>
<evidence type="ECO:0000313" key="9">
    <source>
        <dbReference type="Proteomes" id="UP000789831"/>
    </source>
</evidence>
<accession>A0A9N9CQ66</accession>
<feature type="transmembrane region" description="Helical" evidence="6">
    <location>
        <begin position="56"/>
        <end position="73"/>
    </location>
</feature>
<dbReference type="InterPro" id="IPR039357">
    <property type="entry name" value="SRD5A/TECR"/>
</dbReference>
<gene>
    <name evidence="8" type="ORF">AGERDE_LOCUS9398</name>
</gene>
<dbReference type="AlphaFoldDB" id="A0A9N9CQ66"/>
<name>A0A9N9CQ66_9GLOM</name>
<dbReference type="GO" id="GO:0006629">
    <property type="term" value="P:lipid metabolic process"/>
    <property type="evidence" value="ECO:0007669"/>
    <property type="project" value="InterPro"/>
</dbReference>
<evidence type="ECO:0000256" key="4">
    <source>
        <dbReference type="ARBA" id="ARBA00022989"/>
    </source>
</evidence>
<dbReference type="InterPro" id="IPR001104">
    <property type="entry name" value="3-oxo-5_a-steroid_4-DH_C"/>
</dbReference>
<dbReference type="PROSITE" id="PS50244">
    <property type="entry name" value="S5A_REDUCTASE"/>
    <property type="match status" value="1"/>
</dbReference>
<comment type="subcellular location">
    <subcellularLocation>
        <location evidence="1">Membrane</location>
        <topology evidence="1">Multi-pass membrane protein</topology>
    </subcellularLocation>
</comment>
<feature type="domain" description="3-oxo-5-alpha-steroid 4-dehydrogenase C-terminal" evidence="7">
    <location>
        <begin position="55"/>
        <end position="209"/>
    </location>
</feature>
<dbReference type="Proteomes" id="UP000789831">
    <property type="component" value="Unassembled WGS sequence"/>
</dbReference>
<protein>
    <submittedName>
        <fullName evidence="8">11185_t:CDS:1</fullName>
    </submittedName>
</protein>
<dbReference type="EMBL" id="CAJVPL010002334">
    <property type="protein sequence ID" value="CAG8607131.1"/>
    <property type="molecule type" value="Genomic_DNA"/>
</dbReference>
<reference evidence="8" key="1">
    <citation type="submission" date="2021-06" db="EMBL/GenBank/DDBJ databases">
        <authorList>
            <person name="Kallberg Y."/>
            <person name="Tangrot J."/>
            <person name="Rosling A."/>
        </authorList>
    </citation>
    <scope>NUCLEOTIDE SEQUENCE</scope>
    <source>
        <strain evidence="8">MT106</strain>
    </source>
</reference>
<dbReference type="GO" id="GO:0016627">
    <property type="term" value="F:oxidoreductase activity, acting on the CH-CH group of donors"/>
    <property type="evidence" value="ECO:0007669"/>
    <property type="project" value="InterPro"/>
</dbReference>
<dbReference type="Gene3D" id="1.20.120.1630">
    <property type="match status" value="1"/>
</dbReference>
<organism evidence="8 9">
    <name type="scientific">Ambispora gerdemannii</name>
    <dbReference type="NCBI Taxonomy" id="144530"/>
    <lineage>
        <taxon>Eukaryota</taxon>
        <taxon>Fungi</taxon>
        <taxon>Fungi incertae sedis</taxon>
        <taxon>Mucoromycota</taxon>
        <taxon>Glomeromycotina</taxon>
        <taxon>Glomeromycetes</taxon>
        <taxon>Archaeosporales</taxon>
        <taxon>Ambisporaceae</taxon>
        <taxon>Ambispora</taxon>
    </lineage>
</organism>
<evidence type="ECO:0000313" key="8">
    <source>
        <dbReference type="EMBL" id="CAG8607131.1"/>
    </source>
</evidence>
<feature type="transmembrane region" description="Helical" evidence="6">
    <location>
        <begin position="93"/>
        <end position="113"/>
    </location>
</feature>
<dbReference type="PANTHER" id="PTHR10556:SF43">
    <property type="entry name" value="STEROID 5-ALPHA-REDUCTASE DET2"/>
    <property type="match status" value="1"/>
</dbReference>
<proteinExistence type="inferred from homology"/>
<dbReference type="Pfam" id="PF02544">
    <property type="entry name" value="Steroid_dh"/>
    <property type="match status" value="1"/>
</dbReference>
<comment type="similarity">
    <text evidence="2">Belongs to the steroid 5-alpha reductase family.</text>
</comment>
<keyword evidence="3 6" id="KW-0812">Transmembrane</keyword>
<keyword evidence="9" id="KW-1185">Reference proteome</keyword>
<evidence type="ECO:0000256" key="3">
    <source>
        <dbReference type="ARBA" id="ARBA00022692"/>
    </source>
</evidence>
<comment type="caution">
    <text evidence="8">The sequence shown here is derived from an EMBL/GenBank/DDBJ whole genome shotgun (WGS) entry which is preliminary data.</text>
</comment>
<dbReference type="PANTHER" id="PTHR10556">
    <property type="entry name" value="3-OXO-5-ALPHA-STEROID 4-DEHYDROGENASE"/>
    <property type="match status" value="1"/>
</dbReference>
<sequence>MEIISPLTFLYVVFLSPFAHPSTLSTTQILFSSLWIVHYFYRATIYTYLAPNISPMHILTILCGILFNLFNAYTNAQWISLFSEYPNLGEKGVLRLLIGILIFFVGFFIHVYHDNLLFSLRAKSKDAAKRYSIPYGGLFRLISSPSYFGETIQWFGFAIATWYSPPATIFALAAPANLFPRAIATHSWYKAHFKDKYPKDRKSIIPFLL</sequence>
<dbReference type="OrthoDB" id="5788137at2759"/>
<evidence type="ECO:0000256" key="5">
    <source>
        <dbReference type="ARBA" id="ARBA00023136"/>
    </source>
</evidence>
<evidence type="ECO:0000256" key="2">
    <source>
        <dbReference type="ARBA" id="ARBA00007742"/>
    </source>
</evidence>
<evidence type="ECO:0000259" key="7">
    <source>
        <dbReference type="Pfam" id="PF02544"/>
    </source>
</evidence>
<evidence type="ECO:0000256" key="1">
    <source>
        <dbReference type="ARBA" id="ARBA00004141"/>
    </source>
</evidence>
<dbReference type="GO" id="GO:0016020">
    <property type="term" value="C:membrane"/>
    <property type="evidence" value="ECO:0007669"/>
    <property type="project" value="UniProtKB-SubCell"/>
</dbReference>